<dbReference type="RefSeq" id="WP_023483213.1">
    <property type="nucleotide sequence ID" value="NZ_CP020557.1"/>
</dbReference>
<gene>
    <name evidence="1" type="ORF">B7C51_18460</name>
</gene>
<dbReference type="Pfam" id="PF07609">
    <property type="entry name" value="DUF1572"/>
    <property type="match status" value="1"/>
</dbReference>
<dbReference type="InterPro" id="IPR034660">
    <property type="entry name" value="DinB/YfiT-like"/>
</dbReference>
<organism evidence="1 2">
    <name type="scientific">Paenibacillus larvae subsp. pulvifaciens</name>
    <dbReference type="NCBI Taxonomy" id="1477"/>
    <lineage>
        <taxon>Bacteria</taxon>
        <taxon>Bacillati</taxon>
        <taxon>Bacillota</taxon>
        <taxon>Bacilli</taxon>
        <taxon>Bacillales</taxon>
        <taxon>Paenibacillaceae</taxon>
        <taxon>Paenibacillus</taxon>
    </lineage>
</organism>
<reference evidence="1 2" key="1">
    <citation type="submission" date="2017-03" db="EMBL/GenBank/DDBJ databases">
        <title>Paenibacillus larvae genome sequencing.</title>
        <authorList>
            <person name="Dingman D.W."/>
        </authorList>
    </citation>
    <scope>NUCLEOTIDE SEQUENCE [LARGE SCALE GENOMIC DNA]</scope>
    <source>
        <strain evidence="1 2">SAG 10367</strain>
    </source>
</reference>
<accession>A0A1V0UVY7</accession>
<dbReference type="AlphaFoldDB" id="A0A1V0UVY7"/>
<dbReference type="SUPFAM" id="SSF109854">
    <property type="entry name" value="DinB/YfiT-like putative metalloenzymes"/>
    <property type="match status" value="1"/>
</dbReference>
<evidence type="ECO:0000313" key="2">
    <source>
        <dbReference type="Proteomes" id="UP000192727"/>
    </source>
</evidence>
<dbReference type="InterPro" id="IPR011466">
    <property type="entry name" value="DUF1572"/>
</dbReference>
<evidence type="ECO:0008006" key="3">
    <source>
        <dbReference type="Google" id="ProtNLM"/>
    </source>
</evidence>
<dbReference type="EMBL" id="CP020557">
    <property type="protein sequence ID" value="ARF69374.1"/>
    <property type="molecule type" value="Genomic_DNA"/>
</dbReference>
<proteinExistence type="predicted"/>
<evidence type="ECO:0000313" key="1">
    <source>
        <dbReference type="EMBL" id="ARF69374.1"/>
    </source>
</evidence>
<dbReference type="Proteomes" id="UP000192727">
    <property type="component" value="Chromosome"/>
</dbReference>
<sequence>MSDYAEVNLSGYLLQEWTHALQKTKRLGDQSMIQLEKDEDFQWSAHEESNSIATIVSHMAGNMESRWKDLLTSDGEKESRDRDAEFLPKAWSKGQVLEQWERGWAITYKALQVLQGKDLLKIIRIRNEPHTVVQAINRQLSHYSYHVGQIVYIAKLLKGQDWKSLSIPRNKDRT</sequence>
<protein>
    <recommendedName>
        <fullName evidence="3">DUF1572 domain-containing protein</fullName>
    </recommendedName>
</protein>
<dbReference type="Gene3D" id="1.20.120.450">
    <property type="entry name" value="dinb family like domain"/>
    <property type="match status" value="1"/>
</dbReference>
<name>A0A1V0UVY7_9BACL</name>